<evidence type="ECO:0000313" key="2">
    <source>
        <dbReference type="Proteomes" id="UP001187192"/>
    </source>
</evidence>
<name>A0AA87ZQ75_FICCA</name>
<evidence type="ECO:0000313" key="1">
    <source>
        <dbReference type="EMBL" id="GMN41279.1"/>
    </source>
</evidence>
<gene>
    <name evidence="1" type="ORF">TIFTF001_010498</name>
</gene>
<keyword evidence="2" id="KW-1185">Reference proteome</keyword>
<proteinExistence type="predicted"/>
<dbReference type="Proteomes" id="UP001187192">
    <property type="component" value="Unassembled WGS sequence"/>
</dbReference>
<reference evidence="1" key="1">
    <citation type="submission" date="2023-07" db="EMBL/GenBank/DDBJ databases">
        <title>draft genome sequence of fig (Ficus carica).</title>
        <authorList>
            <person name="Takahashi T."/>
            <person name="Nishimura K."/>
        </authorList>
    </citation>
    <scope>NUCLEOTIDE SEQUENCE</scope>
</reference>
<dbReference type="EMBL" id="BTGU01000012">
    <property type="protein sequence ID" value="GMN41279.1"/>
    <property type="molecule type" value="Genomic_DNA"/>
</dbReference>
<sequence length="196" mass="22658">MELEYIDPKLPDPALYVFDFLKMSMTWNTFLPKKSLKLMYMTFFFPQQSGFAVEHFPSDDSDCVGGFTALTFIDDHAFEAANFAVVRGNVLPEVFETLYFLTLECSDGCFYEAKVDMPGDYASSKLMIFRPAKFYKSTDHTEGQALKRRTGTSGINVFQFLALHRPSNGPWTKWSHRHLMPMGRYNYPRRHLKLEG</sequence>
<dbReference type="AlphaFoldDB" id="A0AA87ZQ75"/>
<comment type="caution">
    <text evidence="1">The sequence shown here is derived from an EMBL/GenBank/DDBJ whole genome shotgun (WGS) entry which is preliminary data.</text>
</comment>
<organism evidence="1 2">
    <name type="scientific">Ficus carica</name>
    <name type="common">Common fig</name>
    <dbReference type="NCBI Taxonomy" id="3494"/>
    <lineage>
        <taxon>Eukaryota</taxon>
        <taxon>Viridiplantae</taxon>
        <taxon>Streptophyta</taxon>
        <taxon>Embryophyta</taxon>
        <taxon>Tracheophyta</taxon>
        <taxon>Spermatophyta</taxon>
        <taxon>Magnoliopsida</taxon>
        <taxon>eudicotyledons</taxon>
        <taxon>Gunneridae</taxon>
        <taxon>Pentapetalae</taxon>
        <taxon>rosids</taxon>
        <taxon>fabids</taxon>
        <taxon>Rosales</taxon>
        <taxon>Moraceae</taxon>
        <taxon>Ficeae</taxon>
        <taxon>Ficus</taxon>
    </lineage>
</organism>
<protein>
    <submittedName>
        <fullName evidence="1">Uncharacterized protein</fullName>
    </submittedName>
</protein>
<accession>A0AA87ZQ75</accession>